<evidence type="ECO:0000313" key="2">
    <source>
        <dbReference type="Proteomes" id="UP000501648"/>
    </source>
</evidence>
<evidence type="ECO:0000313" key="1">
    <source>
        <dbReference type="EMBL" id="QJP99025.1"/>
    </source>
</evidence>
<organism evidence="1 2">
    <name type="scientific">Herbaspirillum rubrisubalbicans Os34</name>
    <dbReference type="NCBI Taxonomy" id="1235827"/>
    <lineage>
        <taxon>Bacteria</taxon>
        <taxon>Pseudomonadati</taxon>
        <taxon>Pseudomonadota</taxon>
        <taxon>Betaproteobacteria</taxon>
        <taxon>Burkholderiales</taxon>
        <taxon>Oxalobacteraceae</taxon>
        <taxon>Herbaspirillum</taxon>
    </lineage>
</organism>
<dbReference type="AlphaFoldDB" id="A0A6M3ZK72"/>
<sequence>MTDWPRNAAAGSVKVGGQVNALAVRPVAQVLYSGKRMKMRITRIAGFGYDKARGDQDFRSFLERSMHYTRFCPYRQCAA</sequence>
<dbReference type="Proteomes" id="UP000501648">
    <property type="component" value="Chromosome"/>
</dbReference>
<gene>
    <name evidence="1" type="ORF">C798_01890</name>
</gene>
<name>A0A6M3ZK72_9BURK</name>
<protein>
    <submittedName>
        <fullName evidence="1">Uncharacterized protein</fullName>
    </submittedName>
</protein>
<dbReference type="EMBL" id="CP008956">
    <property type="protein sequence ID" value="QJP99025.1"/>
    <property type="molecule type" value="Genomic_DNA"/>
</dbReference>
<accession>A0A6M3ZK72</accession>
<reference evidence="1 2" key="1">
    <citation type="journal article" date="2012" name="J. Bacteriol.">
        <title>Genome sequence of the pathogenic Herbaspirillum seropedicae strain Os34, isolated from rice roots.</title>
        <authorList>
            <person name="Ye W."/>
            <person name="Ye S."/>
            <person name="Liu J."/>
            <person name="Chang S."/>
            <person name="Chen M."/>
            <person name="Zhu B."/>
            <person name="Guo L."/>
            <person name="An Q."/>
        </authorList>
    </citation>
    <scope>NUCLEOTIDE SEQUENCE [LARGE SCALE GENOMIC DNA]</scope>
    <source>
        <strain evidence="1 2">Os34</strain>
    </source>
</reference>
<proteinExistence type="predicted"/>